<comment type="cofactor">
    <cofactor evidence="8">
        <name>tungstopterin</name>
        <dbReference type="ChEBI" id="CHEBI:30402"/>
    </cofactor>
</comment>
<dbReference type="InterPro" id="IPR036503">
    <property type="entry name" value="Ald_Fedxn_OxRdtase_N_sf"/>
</dbReference>
<dbReference type="InterPro" id="IPR013984">
    <property type="entry name" value="Ald_Fedxn_OxRdtase_dom2"/>
</dbReference>
<keyword evidence="7" id="KW-0411">Iron-sulfur</keyword>
<dbReference type="SUPFAM" id="SSF48310">
    <property type="entry name" value="Aldehyde ferredoxin oxidoreductase, C-terminal domains"/>
    <property type="match status" value="1"/>
</dbReference>
<dbReference type="Gene3D" id="1.10.569.10">
    <property type="entry name" value="Aldehyde Ferredoxin Oxidoreductase Protein, subunit A, domain 2"/>
    <property type="match status" value="1"/>
</dbReference>
<gene>
    <name evidence="10" type="ORF">LZ24_02970</name>
</gene>
<dbReference type="EMBL" id="VLLC01000033">
    <property type="protein sequence ID" value="TWI65784.1"/>
    <property type="molecule type" value="Genomic_DNA"/>
</dbReference>
<dbReference type="Pfam" id="PF01314">
    <property type="entry name" value="AFOR_C"/>
    <property type="match status" value="1"/>
</dbReference>
<evidence type="ECO:0000256" key="1">
    <source>
        <dbReference type="ARBA" id="ARBA00001966"/>
    </source>
</evidence>
<reference evidence="10 11" key="1">
    <citation type="submission" date="2019-07" db="EMBL/GenBank/DDBJ databases">
        <title>Genome sequencing of 100 strains of the haloalkaliphilic chemolithoautotrophic sulfur-oxidizing bacterium Thioalkalivibrio.</title>
        <authorList>
            <person name="Muyzer G."/>
        </authorList>
    </citation>
    <scope>NUCLEOTIDE SEQUENCE [LARGE SCALE GENOMIC DNA]</scope>
    <source>
        <strain evidence="10 11">ASO4-4</strain>
    </source>
</reference>
<keyword evidence="4" id="KW-0479">Metal-binding</keyword>
<dbReference type="RefSeq" id="WP_144686438.1">
    <property type="nucleotide sequence ID" value="NZ_VLLC01000033.1"/>
</dbReference>
<dbReference type="InterPro" id="IPR001203">
    <property type="entry name" value="OxRdtase_Ald_Fedxn_C"/>
</dbReference>
<comment type="similarity">
    <text evidence="2">Belongs to the AOR/FOR family.</text>
</comment>
<dbReference type="Gene3D" id="3.60.9.10">
    <property type="entry name" value="Aldehyde ferredoxin oxidoreductase, N-terminal domain"/>
    <property type="match status" value="1"/>
</dbReference>
<evidence type="ECO:0000256" key="7">
    <source>
        <dbReference type="ARBA" id="ARBA00023014"/>
    </source>
</evidence>
<organism evidence="10 11">
    <name type="scientific">Desulfobotulus alkaliphilus</name>
    <dbReference type="NCBI Taxonomy" id="622671"/>
    <lineage>
        <taxon>Bacteria</taxon>
        <taxon>Pseudomonadati</taxon>
        <taxon>Thermodesulfobacteriota</taxon>
        <taxon>Desulfobacteria</taxon>
        <taxon>Desulfobacterales</taxon>
        <taxon>Desulfobacteraceae</taxon>
        <taxon>Desulfobotulus</taxon>
    </lineage>
</organism>
<evidence type="ECO:0000256" key="2">
    <source>
        <dbReference type="ARBA" id="ARBA00011032"/>
    </source>
</evidence>
<evidence type="ECO:0000256" key="5">
    <source>
        <dbReference type="ARBA" id="ARBA00023002"/>
    </source>
</evidence>
<dbReference type="GO" id="GO:0016625">
    <property type="term" value="F:oxidoreductase activity, acting on the aldehyde or oxo group of donors, iron-sulfur protein as acceptor"/>
    <property type="evidence" value="ECO:0007669"/>
    <property type="project" value="InterPro"/>
</dbReference>
<accession>A0A562RB46</accession>
<keyword evidence="6" id="KW-0408">Iron</keyword>
<dbReference type="AlphaFoldDB" id="A0A562RB46"/>
<dbReference type="PANTHER" id="PTHR30038:SF7">
    <property type="entry name" value="TUNGSTEN-CONTAINING GLYCERALDEHYDE-3-PHOSPHATE:FERREDOXIN OXIDOREDUCTASE"/>
    <property type="match status" value="1"/>
</dbReference>
<proteinExistence type="inferred from homology"/>
<feature type="domain" description="Aldehyde ferredoxin oxidoreductase N-terminal" evidence="9">
    <location>
        <begin position="9"/>
        <end position="205"/>
    </location>
</feature>
<evidence type="ECO:0000256" key="8">
    <source>
        <dbReference type="ARBA" id="ARBA00049934"/>
    </source>
</evidence>
<comment type="caution">
    <text evidence="10">The sequence shown here is derived from an EMBL/GenBank/DDBJ whole genome shotgun (WGS) entry which is preliminary data.</text>
</comment>
<keyword evidence="5" id="KW-0560">Oxidoreductase</keyword>
<dbReference type="Gene3D" id="1.10.599.10">
    <property type="entry name" value="Aldehyde Ferredoxin Oxidoreductase Protein, subunit A, domain 3"/>
    <property type="match status" value="1"/>
</dbReference>
<name>A0A562RB46_9BACT</name>
<dbReference type="InterPro" id="IPR013983">
    <property type="entry name" value="Ald_Fedxn_OxRdtase_N"/>
</dbReference>
<dbReference type="InterPro" id="IPR013985">
    <property type="entry name" value="Ald_Fedxn_OxRdtase_dom3"/>
</dbReference>
<evidence type="ECO:0000256" key="4">
    <source>
        <dbReference type="ARBA" id="ARBA00022723"/>
    </source>
</evidence>
<keyword evidence="11" id="KW-1185">Reference proteome</keyword>
<dbReference type="GO" id="GO:0046872">
    <property type="term" value="F:metal ion binding"/>
    <property type="evidence" value="ECO:0007669"/>
    <property type="project" value="UniProtKB-KW"/>
</dbReference>
<keyword evidence="3" id="KW-0004">4Fe-4S</keyword>
<evidence type="ECO:0000313" key="10">
    <source>
        <dbReference type="EMBL" id="TWI65784.1"/>
    </source>
</evidence>
<dbReference type="PANTHER" id="PTHR30038">
    <property type="entry name" value="ALDEHYDE FERREDOXIN OXIDOREDUCTASE"/>
    <property type="match status" value="1"/>
</dbReference>
<dbReference type="Proteomes" id="UP000318307">
    <property type="component" value="Unassembled WGS sequence"/>
</dbReference>
<dbReference type="InterPro" id="IPR051919">
    <property type="entry name" value="W-dependent_AOR"/>
</dbReference>
<dbReference type="OrthoDB" id="9763894at2"/>
<evidence type="ECO:0000256" key="3">
    <source>
        <dbReference type="ARBA" id="ARBA00022485"/>
    </source>
</evidence>
<evidence type="ECO:0000313" key="11">
    <source>
        <dbReference type="Proteomes" id="UP000318307"/>
    </source>
</evidence>
<evidence type="ECO:0000256" key="6">
    <source>
        <dbReference type="ARBA" id="ARBA00023004"/>
    </source>
</evidence>
<dbReference type="GO" id="GO:0051539">
    <property type="term" value="F:4 iron, 4 sulfur cluster binding"/>
    <property type="evidence" value="ECO:0007669"/>
    <property type="project" value="UniProtKB-KW"/>
</dbReference>
<comment type="cofactor">
    <cofactor evidence="1">
        <name>[4Fe-4S] cluster</name>
        <dbReference type="ChEBI" id="CHEBI:49883"/>
    </cofactor>
</comment>
<dbReference type="SMART" id="SM00790">
    <property type="entry name" value="AFOR_N"/>
    <property type="match status" value="1"/>
</dbReference>
<protein>
    <submittedName>
        <fullName evidence="10">Aldehyde:ferredoxin oxidoreductase</fullName>
    </submittedName>
</protein>
<dbReference type="SUPFAM" id="SSF56228">
    <property type="entry name" value="Aldehyde ferredoxin oxidoreductase, N-terminal domain"/>
    <property type="match status" value="1"/>
</dbReference>
<dbReference type="InterPro" id="IPR036021">
    <property type="entry name" value="Tungsten_al_ferr_oxy-like_C"/>
</dbReference>
<dbReference type="GO" id="GO:0009055">
    <property type="term" value="F:electron transfer activity"/>
    <property type="evidence" value="ECO:0007669"/>
    <property type="project" value="InterPro"/>
</dbReference>
<dbReference type="Pfam" id="PF02730">
    <property type="entry name" value="AFOR_N"/>
    <property type="match status" value="1"/>
</dbReference>
<evidence type="ECO:0000259" key="9">
    <source>
        <dbReference type="SMART" id="SM00790"/>
    </source>
</evidence>
<sequence>MKEISGTSNRVLEVDLTTRSFSVYTVSKEERRQWLGAKGLGLKLVYDRMPLNADPFGPENIIALMPGVLMGTGAPCSGRFHAVTRSPLTGIMTSSSCGGPFGMQLKTAGWDGLILKGASPTPVILRLDEEGVVFEDGQSFWGLDTQESQKVLAKGKEAALVIGPAGENLVAFANVASGHRFLGRGGMGAVLGAKKVKAIVAKGGAYKMIPKNAKAFERAKKRGNAYIQRNETSSVGLRNYGTNMNLNPNNEANILPVENFRAGRHDRAFEMSGEMTKDLHDTRFHTCKPCTILCGHSGTYGGKRMPVPEFETTVLLGTNLGIFDREMNAEWNRICSDLGMDTISAGGTLAWVMEASERGLVDSPLRFGSPEGVSEALISMAKNEGLGAEMAKGCRYLASRYGGEDFAMQVKGLEMAAYDPRGSTGQGLAYAVANRGACHLSAYLVALEVYFGLLDRHSTQAKAEFVIFFENLTCVINALQSCQFTMFAYTLEPPLSKYTPDFMLAILMRFVPKLAIALMDFSAYTHLWTSITGEKLSSSDILKSGERIHVLERYMNTRMGISRKDDTLPDRLLKESRRGDKKERTVPLKKMLDRYYALRGYDGSGIPKAGLLDRLGIGIRP</sequence>